<gene>
    <name evidence="3" type="ORF">DL346_04195</name>
</gene>
<name>A0A328U4E2_9BACL</name>
<dbReference type="AlphaFoldDB" id="A0A328U4E2"/>
<dbReference type="Gene3D" id="3.30.457.10">
    <property type="entry name" value="Copper amine oxidase-like, N-terminal domain"/>
    <property type="match status" value="1"/>
</dbReference>
<dbReference type="Proteomes" id="UP000249260">
    <property type="component" value="Unassembled WGS sequence"/>
</dbReference>
<evidence type="ECO:0000313" key="4">
    <source>
        <dbReference type="Proteomes" id="UP000249260"/>
    </source>
</evidence>
<dbReference type="RefSeq" id="WP_112880801.1">
    <property type="nucleotide sequence ID" value="NZ_QLUW01000001.1"/>
</dbReference>
<evidence type="ECO:0000313" key="3">
    <source>
        <dbReference type="EMBL" id="RAP77678.1"/>
    </source>
</evidence>
<dbReference type="OrthoDB" id="2768010at2"/>
<dbReference type="EMBL" id="QLUW01000001">
    <property type="protein sequence ID" value="RAP77678.1"/>
    <property type="molecule type" value="Genomic_DNA"/>
</dbReference>
<feature type="domain" description="Copper amine oxidase-like N-terminal" evidence="2">
    <location>
        <begin position="45"/>
        <end position="136"/>
    </location>
</feature>
<feature type="signal peptide" evidence="1">
    <location>
        <begin position="1"/>
        <end position="23"/>
    </location>
</feature>
<protein>
    <recommendedName>
        <fullName evidence="2">Copper amine oxidase-like N-terminal domain-containing protein</fullName>
    </recommendedName>
</protein>
<keyword evidence="4" id="KW-1185">Reference proteome</keyword>
<dbReference type="SUPFAM" id="SSF82171">
    <property type="entry name" value="DPP6 N-terminal domain-like"/>
    <property type="match status" value="1"/>
</dbReference>
<proteinExistence type="predicted"/>
<reference evidence="3 4" key="1">
    <citation type="submission" date="2018-06" db="EMBL/GenBank/DDBJ databases">
        <title>Paenibacillus montanisoli sp. nov., isolated from mountain area soil.</title>
        <authorList>
            <person name="Wu M."/>
        </authorList>
    </citation>
    <scope>NUCLEOTIDE SEQUENCE [LARGE SCALE GENOMIC DNA]</scope>
    <source>
        <strain evidence="3 4">RA17</strain>
    </source>
</reference>
<dbReference type="InterPro" id="IPR011042">
    <property type="entry name" value="6-blade_b-propeller_TolB-like"/>
</dbReference>
<accession>A0A328U4E2</accession>
<feature type="chain" id="PRO_5038829669" description="Copper amine oxidase-like N-terminal domain-containing protein" evidence="1">
    <location>
        <begin position="24"/>
        <end position="464"/>
    </location>
</feature>
<comment type="caution">
    <text evidence="3">The sequence shown here is derived from an EMBL/GenBank/DDBJ whole genome shotgun (WGS) entry which is preliminary data.</text>
</comment>
<dbReference type="SUPFAM" id="SSF55383">
    <property type="entry name" value="Copper amine oxidase, domain N"/>
    <property type="match status" value="1"/>
</dbReference>
<evidence type="ECO:0000256" key="1">
    <source>
        <dbReference type="SAM" id="SignalP"/>
    </source>
</evidence>
<dbReference type="Gene3D" id="2.120.10.30">
    <property type="entry name" value="TolB, C-terminal domain"/>
    <property type="match status" value="1"/>
</dbReference>
<dbReference type="Pfam" id="PF07833">
    <property type="entry name" value="Cu_amine_oxidN1"/>
    <property type="match status" value="1"/>
</dbReference>
<keyword evidence="1" id="KW-0732">Signal</keyword>
<sequence>MSMKKTLMISALAAALGTSAAGAASAAAAPNATTVDLMINDQAIHVRSIQAGSQALYSLRDLGAAAGALFEVNVKAGVTAYFNNQAIELHAGSNAALVDGEPLDLLQAVQSVNGSYYVSLEDFVSAFGLDAFQDASGKISIDAIGKVHADNIRWLNADHLLAAQLTEEGRIDYIVDARTGAYKKLINAGDASELTVAPNGQAAAYTNNDGIVFVIDLTKKFLTPKAISSDNSIKPELVWSADSKSIFFLQGDKGSVIAKMNVADGKISKVLDDKVDYKAGLAVSADGTKFYYTVTKPGAVTADANKPVEEDDVNIDNTGTEPQIYYFDASAMKDGKAVKLTSLTDDKVFVGAAADGSKAYYVSVEENKPSSLVAVAADKTVTKVIGNKDVLQATIAGDKIYALTDAANGVEVVEVTLATGAVASLGSVEGNVSEVVAAAGTPTAFVIDDAVYVNWNGTLKKVTI</sequence>
<evidence type="ECO:0000259" key="2">
    <source>
        <dbReference type="Pfam" id="PF07833"/>
    </source>
</evidence>
<dbReference type="InterPro" id="IPR012854">
    <property type="entry name" value="Cu_amine_oxidase-like_N"/>
</dbReference>
<dbReference type="InterPro" id="IPR036582">
    <property type="entry name" value="Mao_N_sf"/>
</dbReference>
<organism evidence="3 4">
    <name type="scientific">Paenibacillus montanisoli</name>
    <dbReference type="NCBI Taxonomy" id="2081970"/>
    <lineage>
        <taxon>Bacteria</taxon>
        <taxon>Bacillati</taxon>
        <taxon>Bacillota</taxon>
        <taxon>Bacilli</taxon>
        <taxon>Bacillales</taxon>
        <taxon>Paenibacillaceae</taxon>
        <taxon>Paenibacillus</taxon>
    </lineage>
</organism>